<keyword evidence="2" id="KW-0812">Transmembrane</keyword>
<comment type="caution">
    <text evidence="3">The sequence shown here is derived from an EMBL/GenBank/DDBJ whole genome shotgun (WGS) entry which is preliminary data.</text>
</comment>
<reference evidence="3 4" key="1">
    <citation type="submission" date="2024-05" db="EMBL/GenBank/DDBJ databases">
        <title>Haplotype-resolved chromosome-level genome assembly of Huyou (Citrus changshanensis).</title>
        <authorList>
            <person name="Miao C."/>
            <person name="Chen W."/>
            <person name="Wu Y."/>
            <person name="Wang L."/>
            <person name="Zhao S."/>
            <person name="Grierson D."/>
            <person name="Xu C."/>
            <person name="Chen K."/>
        </authorList>
    </citation>
    <scope>NUCLEOTIDE SEQUENCE [LARGE SCALE GENOMIC DNA]</scope>
    <source>
        <strain evidence="3">01-14</strain>
        <tissue evidence="3">Leaf</tissue>
    </source>
</reference>
<keyword evidence="4" id="KW-1185">Reference proteome</keyword>
<dbReference type="PANTHER" id="PTHR47207:SF2">
    <property type="entry name" value="LARGE RIBOSOMAL SUBUNIT PROTEIN P3Y-RELATED"/>
    <property type="match status" value="1"/>
</dbReference>
<dbReference type="GO" id="GO:0005840">
    <property type="term" value="C:ribosome"/>
    <property type="evidence" value="ECO:0007669"/>
    <property type="project" value="InterPro"/>
</dbReference>
<dbReference type="PANTHER" id="PTHR47207">
    <property type="entry name" value="60S ACIDIC RIBOSOMAL PROTEIN P3-1-RELATED"/>
    <property type="match status" value="1"/>
</dbReference>
<protein>
    <submittedName>
        <fullName evidence="3">Uncharacterized protein</fullName>
    </submittedName>
</protein>
<evidence type="ECO:0000313" key="4">
    <source>
        <dbReference type="Proteomes" id="UP001428341"/>
    </source>
</evidence>
<dbReference type="Proteomes" id="UP001428341">
    <property type="component" value="Unassembled WGS sequence"/>
</dbReference>
<gene>
    <name evidence="3" type="ORF">WN944_014081</name>
</gene>
<dbReference type="AlphaFoldDB" id="A0AAP0M9Z5"/>
<feature type="transmembrane region" description="Helical" evidence="2">
    <location>
        <begin position="12"/>
        <end position="37"/>
    </location>
</feature>
<keyword evidence="2" id="KW-0472">Membrane</keyword>
<dbReference type="Pfam" id="PF00428">
    <property type="entry name" value="Ribosomal_60s"/>
    <property type="match status" value="1"/>
</dbReference>
<dbReference type="EMBL" id="JBCGBO010000005">
    <property type="protein sequence ID" value="KAK9198895.1"/>
    <property type="molecule type" value="Genomic_DNA"/>
</dbReference>
<name>A0AAP0M9Z5_9ROSI</name>
<evidence type="ECO:0000313" key="3">
    <source>
        <dbReference type="EMBL" id="KAK9198895.1"/>
    </source>
</evidence>
<keyword evidence="2" id="KW-1133">Transmembrane helix</keyword>
<proteinExistence type="predicted"/>
<dbReference type="InterPro" id="IPR044252">
    <property type="entry name" value="RPP3"/>
</dbReference>
<sequence length="88" mass="9152">MYLEKQTLRQTTGYVICILMTSFSLITPTSVVFQVIIGGVVGGGFIGIGAEASVPSGGGGSAVEALAAEEKKEENEESDEDTGFSLFD</sequence>
<feature type="region of interest" description="Disordered" evidence="1">
    <location>
        <begin position="55"/>
        <end position="88"/>
    </location>
</feature>
<dbReference type="GO" id="GO:0003735">
    <property type="term" value="F:structural constituent of ribosome"/>
    <property type="evidence" value="ECO:0007669"/>
    <property type="project" value="InterPro"/>
</dbReference>
<evidence type="ECO:0000256" key="2">
    <source>
        <dbReference type="SAM" id="Phobius"/>
    </source>
</evidence>
<accession>A0AAP0M9Z5</accession>
<evidence type="ECO:0000256" key="1">
    <source>
        <dbReference type="SAM" id="MobiDB-lite"/>
    </source>
</evidence>
<organism evidence="3 4">
    <name type="scientific">Citrus x changshan-huyou</name>
    <dbReference type="NCBI Taxonomy" id="2935761"/>
    <lineage>
        <taxon>Eukaryota</taxon>
        <taxon>Viridiplantae</taxon>
        <taxon>Streptophyta</taxon>
        <taxon>Embryophyta</taxon>
        <taxon>Tracheophyta</taxon>
        <taxon>Spermatophyta</taxon>
        <taxon>Magnoliopsida</taxon>
        <taxon>eudicotyledons</taxon>
        <taxon>Gunneridae</taxon>
        <taxon>Pentapetalae</taxon>
        <taxon>rosids</taxon>
        <taxon>malvids</taxon>
        <taxon>Sapindales</taxon>
        <taxon>Rutaceae</taxon>
        <taxon>Aurantioideae</taxon>
        <taxon>Citrus</taxon>
    </lineage>
</organism>